<dbReference type="OrthoDB" id="2846443at2"/>
<gene>
    <name evidence="1" type="ORF">SAMN02745191_0842</name>
</gene>
<name>A0A1T4LDY0_9FIRM</name>
<accession>A0A1T4LDY0</accession>
<evidence type="ECO:0000313" key="1">
    <source>
        <dbReference type="EMBL" id="SJZ52821.1"/>
    </source>
</evidence>
<dbReference type="Proteomes" id="UP000243297">
    <property type="component" value="Unassembled WGS sequence"/>
</dbReference>
<keyword evidence="2" id="KW-1185">Reference proteome</keyword>
<protein>
    <submittedName>
        <fullName evidence="1">Uncharacterized protein</fullName>
    </submittedName>
</protein>
<reference evidence="2" key="1">
    <citation type="submission" date="2017-02" db="EMBL/GenBank/DDBJ databases">
        <authorList>
            <person name="Varghese N."/>
            <person name="Submissions S."/>
        </authorList>
    </citation>
    <scope>NUCLEOTIDE SEQUENCE [LARGE SCALE GENOMIC DNA]</scope>
    <source>
        <strain evidence="2">ATCC 25662</strain>
    </source>
</reference>
<sequence>MGRIKFYSNQDLSIGYYLKKIVRYLEKFDKSEVSLDINLILELHNVKKYFNDDLIKRYDIEVVDLWYYESNNINQIIDNLLKQIDNSNLKNYLEQTEKIYIEDFFELFSSYNIYRKIDSQIIYEIAIAEEIYLSELLKNDTLVKYYDIPLKNSLLISECSIKLLLNQFAIEHTIERKKTYFPKSLTKKDIDQIINEYLERKEHNLGYLQVLYRTDSKKLKVSDRAKSKILKRMQELETLLFNGETTIKNNIEIKFEHFNGDAVIISDNPNEWKFLYNANWIDENLDYNTLLQNFYTLFLFCDSQMRWSLISKKTQIGTFESIITIRTISDYKTNLAFKLLNTTADFQMQLYTSYLENKNIKMERIIEWFFETYLKDEFQVENFNITMSNEESLYCNKCKIIATEIDRCIKEFNLFVEDGCIDYELLTISSSVPTFKNVKSLVKKKYIYQNEEKTNFLFYCLFSNQCMLAYTEKFEEKYGNFFDLIFNEEVKISDISKYELDKIDFLLKSEVIILTNQDTIKFRNIQEILIMLDLYKNEFLVYWHHSEMQRELIDNLIEKQYFTLTSTLFSEQEADYLDFYLNNRKFCNGFQLRNRYIHGSYKPNADIDYSNYMKLTRLFIMIIIKINDDFCLKEKEEC</sequence>
<evidence type="ECO:0000313" key="2">
    <source>
        <dbReference type="Proteomes" id="UP000243297"/>
    </source>
</evidence>
<proteinExistence type="predicted"/>
<dbReference type="EMBL" id="FUWY01000002">
    <property type="protein sequence ID" value="SJZ52821.1"/>
    <property type="molecule type" value="Genomic_DNA"/>
</dbReference>
<organism evidence="1 2">
    <name type="scientific">Anaerorhabdus furcosa</name>
    <dbReference type="NCBI Taxonomy" id="118967"/>
    <lineage>
        <taxon>Bacteria</taxon>
        <taxon>Bacillati</taxon>
        <taxon>Bacillota</taxon>
        <taxon>Erysipelotrichia</taxon>
        <taxon>Erysipelotrichales</taxon>
        <taxon>Erysipelotrichaceae</taxon>
        <taxon>Anaerorhabdus</taxon>
    </lineage>
</organism>
<dbReference type="RefSeq" id="WP_078711273.1">
    <property type="nucleotide sequence ID" value="NZ_FUWY01000002.1"/>
</dbReference>
<dbReference type="AlphaFoldDB" id="A0A1T4LDY0"/>